<gene>
    <name evidence="6" type="primary">6045497</name>
    <name evidence="5" type="ORF">CpipJ_CPIJ012111</name>
</gene>
<dbReference type="EMBL" id="DS232212">
    <property type="protein sequence ID" value="EDS37712.1"/>
    <property type="molecule type" value="Genomic_DNA"/>
</dbReference>
<feature type="domain" description="Chromo" evidence="4">
    <location>
        <begin position="54"/>
        <end position="112"/>
    </location>
</feature>
<dbReference type="InterPro" id="IPR008251">
    <property type="entry name" value="Chromo_shadow_dom"/>
</dbReference>
<dbReference type="InterPro" id="IPR016197">
    <property type="entry name" value="Chromo-like_dom_sf"/>
</dbReference>
<keyword evidence="2" id="KW-0539">Nucleus</keyword>
<dbReference type="GO" id="GO:0005694">
    <property type="term" value="C:chromosome"/>
    <property type="evidence" value="ECO:0007669"/>
    <property type="project" value="UniProtKB-ARBA"/>
</dbReference>
<reference evidence="5" key="1">
    <citation type="submission" date="2007-03" db="EMBL/GenBank/DDBJ databases">
        <title>Annotation of Culex pipiens quinquefasciatus.</title>
        <authorList>
            <consortium name="The Broad Institute Genome Sequencing Platform"/>
            <person name="Atkinson P.W."/>
            <person name="Hemingway J."/>
            <person name="Christensen B.M."/>
            <person name="Higgs S."/>
            <person name="Kodira C."/>
            <person name="Hannick L."/>
            <person name="Megy K."/>
            <person name="O'Leary S."/>
            <person name="Pearson M."/>
            <person name="Haas B.J."/>
            <person name="Mauceli E."/>
            <person name="Wortman J.R."/>
            <person name="Lee N.H."/>
            <person name="Guigo R."/>
            <person name="Stanke M."/>
            <person name="Alvarado L."/>
            <person name="Amedeo P."/>
            <person name="Antoine C.H."/>
            <person name="Arensburger P."/>
            <person name="Bidwell S.L."/>
            <person name="Crawford M."/>
            <person name="Camaro F."/>
            <person name="Devon K."/>
            <person name="Engels R."/>
            <person name="Hammond M."/>
            <person name="Howarth C."/>
            <person name="Koehrsen M."/>
            <person name="Lawson D."/>
            <person name="Montgomery P."/>
            <person name="Nene V."/>
            <person name="Nusbaum C."/>
            <person name="Puiu D."/>
            <person name="Romero-Severson J."/>
            <person name="Severson D.W."/>
            <person name="Shumway M."/>
            <person name="Sisk P."/>
            <person name="Stolte C."/>
            <person name="Zeng Q."/>
            <person name="Eisenstadt E."/>
            <person name="Fraser-Liggett C."/>
            <person name="Strausberg R."/>
            <person name="Galagan J."/>
            <person name="Birren B."/>
            <person name="Collins F.H."/>
        </authorList>
    </citation>
    <scope>NUCLEOTIDE SEQUENCE [LARGE SCALE GENOMIC DNA]</scope>
    <source>
        <strain evidence="5">JHB</strain>
    </source>
</reference>
<feature type="region of interest" description="Disordered" evidence="3">
    <location>
        <begin position="13"/>
        <end position="50"/>
    </location>
</feature>
<evidence type="ECO:0000256" key="3">
    <source>
        <dbReference type="SAM" id="MobiDB-lite"/>
    </source>
</evidence>
<dbReference type="SUPFAM" id="SSF54160">
    <property type="entry name" value="Chromo domain-like"/>
    <property type="match status" value="1"/>
</dbReference>
<dbReference type="InParanoid" id="B0WZN7"/>
<dbReference type="STRING" id="7176.B0WZN7"/>
<dbReference type="OrthoDB" id="7763545at2759"/>
<dbReference type="CDD" id="cd00034">
    <property type="entry name" value="CSD"/>
    <property type="match status" value="1"/>
</dbReference>
<sequence>MASEPEVFWRNLHARRARSGSATTSEHGSGRRRWGPSGDSGQTNEGQKRIQKGYVAEKLEGVPEEDGERTFLVRWKKVDEVELVQSRMVRLHVPALVIDFYESHIINAAKISMQ</sequence>
<evidence type="ECO:0000256" key="2">
    <source>
        <dbReference type="ARBA" id="ARBA00023242"/>
    </source>
</evidence>
<dbReference type="GO" id="GO:0005634">
    <property type="term" value="C:nucleus"/>
    <property type="evidence" value="ECO:0007669"/>
    <property type="project" value="UniProtKB-SubCell"/>
</dbReference>
<organism>
    <name type="scientific">Culex quinquefasciatus</name>
    <name type="common">Southern house mosquito</name>
    <name type="synonym">Culex pungens</name>
    <dbReference type="NCBI Taxonomy" id="7176"/>
    <lineage>
        <taxon>Eukaryota</taxon>
        <taxon>Metazoa</taxon>
        <taxon>Ecdysozoa</taxon>
        <taxon>Arthropoda</taxon>
        <taxon>Hexapoda</taxon>
        <taxon>Insecta</taxon>
        <taxon>Pterygota</taxon>
        <taxon>Neoptera</taxon>
        <taxon>Endopterygota</taxon>
        <taxon>Diptera</taxon>
        <taxon>Nematocera</taxon>
        <taxon>Culicoidea</taxon>
        <taxon>Culicidae</taxon>
        <taxon>Culicinae</taxon>
        <taxon>Culicini</taxon>
        <taxon>Culex</taxon>
        <taxon>Culex</taxon>
    </lineage>
</organism>
<dbReference type="Proteomes" id="UP000002320">
    <property type="component" value="Unassembled WGS sequence"/>
</dbReference>
<dbReference type="PROSITE" id="PS50013">
    <property type="entry name" value="CHROMO_2"/>
    <property type="match status" value="1"/>
</dbReference>
<reference evidence="6" key="2">
    <citation type="submission" date="2020-05" db="UniProtKB">
        <authorList>
            <consortium name="EnsemblMetazoa"/>
        </authorList>
    </citation>
    <scope>IDENTIFICATION</scope>
    <source>
        <strain evidence="6">JHB</strain>
    </source>
</reference>
<dbReference type="AlphaFoldDB" id="B0WZN7"/>
<dbReference type="SMART" id="SM00300">
    <property type="entry name" value="ChSh"/>
    <property type="match status" value="1"/>
</dbReference>
<evidence type="ECO:0000313" key="6">
    <source>
        <dbReference type="EnsemblMetazoa" id="CPIJ012111-PA"/>
    </source>
</evidence>
<dbReference type="HOGENOM" id="CLU_2123451_0_0_1"/>
<dbReference type="VEuPathDB" id="VectorBase:CQUJHB016215"/>
<dbReference type="Gene3D" id="2.40.50.40">
    <property type="match status" value="1"/>
</dbReference>
<dbReference type="VEuPathDB" id="VectorBase:CPIJ012111"/>
<evidence type="ECO:0000259" key="4">
    <source>
        <dbReference type="PROSITE" id="PS50013"/>
    </source>
</evidence>
<dbReference type="EnsemblMetazoa" id="CPIJ012111-RA">
    <property type="protein sequence ID" value="CPIJ012111-PA"/>
    <property type="gene ID" value="CPIJ012111"/>
</dbReference>
<name>B0WZN7_CULQU</name>
<dbReference type="InterPro" id="IPR000953">
    <property type="entry name" value="Chromo/chromo_shadow_dom"/>
</dbReference>
<dbReference type="KEGG" id="cqu:CpipJ_CPIJ012111"/>
<evidence type="ECO:0000256" key="1">
    <source>
        <dbReference type="ARBA" id="ARBA00004123"/>
    </source>
</evidence>
<evidence type="ECO:0000313" key="5">
    <source>
        <dbReference type="EMBL" id="EDS37712.1"/>
    </source>
</evidence>
<protein>
    <submittedName>
        <fullName evidence="5 6">Heterochromatin protein 1</fullName>
    </submittedName>
</protein>
<keyword evidence="7" id="KW-1185">Reference proteome</keyword>
<accession>B0WZN7</accession>
<proteinExistence type="predicted"/>
<dbReference type="Pfam" id="PF01393">
    <property type="entry name" value="Chromo_shadow"/>
    <property type="match status" value="1"/>
</dbReference>
<evidence type="ECO:0000313" key="7">
    <source>
        <dbReference type="Proteomes" id="UP000002320"/>
    </source>
</evidence>
<comment type="subcellular location">
    <subcellularLocation>
        <location evidence="1">Nucleus</location>
    </subcellularLocation>
</comment>